<protein>
    <submittedName>
        <fullName evidence="1">Uncharacterized protein</fullName>
    </submittedName>
</protein>
<gene>
    <name evidence="1" type="ORF">OMAR00292_LOCUS2013</name>
</gene>
<organism evidence="1">
    <name type="scientific">Oxyrrhis marina</name>
    <name type="common">Dinoflagellate</name>
    <dbReference type="NCBI Taxonomy" id="2969"/>
    <lineage>
        <taxon>Eukaryota</taxon>
        <taxon>Sar</taxon>
        <taxon>Alveolata</taxon>
        <taxon>Dinophyceae</taxon>
        <taxon>Oxyrrhinales</taxon>
        <taxon>Oxyrrhinaceae</taxon>
        <taxon>Oxyrrhis</taxon>
    </lineage>
</organism>
<accession>A0A7S3UIL2</accession>
<sequence>MTAVRGDAHRDLSAFAAYFDNPVCEVLARLPSPSPLLEQPHSVIQPAATTAALPSAEVEQVTEPVAAAEPPAVPADQVTEPLAAAGMTVDVDSSIDFDAEIAARHQEARSWFEAEFDAMVARGESPTHAAAAILGSVVAEQPVTPRIWGDGVKEQAREWFEQRFQEVVARGVSPTHAAVEVLKTAGGCSKIEEQCGDAFRELVGGGASPSAAAFAVLGSTEGVAA</sequence>
<reference evidence="1" key="1">
    <citation type="submission" date="2021-01" db="EMBL/GenBank/DDBJ databases">
        <authorList>
            <person name="Corre E."/>
            <person name="Pelletier E."/>
            <person name="Niang G."/>
            <person name="Scheremetjew M."/>
            <person name="Finn R."/>
            <person name="Kale V."/>
            <person name="Holt S."/>
            <person name="Cochrane G."/>
            <person name="Meng A."/>
            <person name="Brown T."/>
            <person name="Cohen L."/>
        </authorList>
    </citation>
    <scope>NUCLEOTIDE SEQUENCE</scope>
    <source>
        <strain evidence="1">CCMP1795</strain>
    </source>
</reference>
<dbReference type="EMBL" id="HBIT01004277">
    <property type="protein sequence ID" value="CAE0616137.1"/>
    <property type="molecule type" value="Transcribed_RNA"/>
</dbReference>
<proteinExistence type="predicted"/>
<name>A0A7S3UIL2_OXYMA</name>
<dbReference type="AlphaFoldDB" id="A0A7S3UIL2"/>
<evidence type="ECO:0000313" key="1">
    <source>
        <dbReference type="EMBL" id="CAE0616137.1"/>
    </source>
</evidence>